<proteinExistence type="predicted"/>
<reference evidence="1" key="2">
    <citation type="submission" date="2023-06" db="EMBL/GenBank/DDBJ databases">
        <authorList>
            <consortium name="Lawrence Berkeley National Laboratory"/>
            <person name="Haridas S."/>
            <person name="Hensen N."/>
            <person name="Bonometti L."/>
            <person name="Westerberg I."/>
            <person name="Brannstrom I.O."/>
            <person name="Guillou S."/>
            <person name="Cros-Aarteil S."/>
            <person name="Calhoun S."/>
            <person name="Kuo A."/>
            <person name="Mondo S."/>
            <person name="Pangilinan J."/>
            <person name="Riley R."/>
            <person name="Labutti K."/>
            <person name="Andreopoulos B."/>
            <person name="Lipzen A."/>
            <person name="Chen C."/>
            <person name="Yanf M."/>
            <person name="Daum C."/>
            <person name="Ng V."/>
            <person name="Clum A."/>
            <person name="Steindorff A."/>
            <person name="Ohm R."/>
            <person name="Martin F."/>
            <person name="Silar P."/>
            <person name="Natvig D."/>
            <person name="Lalanne C."/>
            <person name="Gautier V."/>
            <person name="Ament-Velasquez S.L."/>
            <person name="Kruys A."/>
            <person name="Hutchinson M.I."/>
            <person name="Powell A.J."/>
            <person name="Barry K."/>
            <person name="Miller A.N."/>
            <person name="Grigoriev I.V."/>
            <person name="Debuchy R."/>
            <person name="Gladieux P."/>
            <person name="Thoren M.H."/>
            <person name="Johannesson H."/>
        </authorList>
    </citation>
    <scope>NUCLEOTIDE SEQUENCE</scope>
    <source>
        <strain evidence="1">SMH4131-1</strain>
    </source>
</reference>
<organism evidence="1 2">
    <name type="scientific">Cercophora scortea</name>
    <dbReference type="NCBI Taxonomy" id="314031"/>
    <lineage>
        <taxon>Eukaryota</taxon>
        <taxon>Fungi</taxon>
        <taxon>Dikarya</taxon>
        <taxon>Ascomycota</taxon>
        <taxon>Pezizomycotina</taxon>
        <taxon>Sordariomycetes</taxon>
        <taxon>Sordariomycetidae</taxon>
        <taxon>Sordariales</taxon>
        <taxon>Lasiosphaeriaceae</taxon>
        <taxon>Cercophora</taxon>
    </lineage>
</organism>
<dbReference type="AlphaFoldDB" id="A0AAE0I832"/>
<protein>
    <submittedName>
        <fullName evidence="1">Uncharacterized protein</fullName>
    </submittedName>
</protein>
<evidence type="ECO:0000313" key="2">
    <source>
        <dbReference type="Proteomes" id="UP001286456"/>
    </source>
</evidence>
<reference evidence="1" key="1">
    <citation type="journal article" date="2023" name="Mol. Phylogenet. Evol.">
        <title>Genome-scale phylogeny and comparative genomics of the fungal order Sordariales.</title>
        <authorList>
            <person name="Hensen N."/>
            <person name="Bonometti L."/>
            <person name="Westerberg I."/>
            <person name="Brannstrom I.O."/>
            <person name="Guillou S."/>
            <person name="Cros-Aarteil S."/>
            <person name="Calhoun S."/>
            <person name="Haridas S."/>
            <person name="Kuo A."/>
            <person name="Mondo S."/>
            <person name="Pangilinan J."/>
            <person name="Riley R."/>
            <person name="LaButti K."/>
            <person name="Andreopoulos B."/>
            <person name="Lipzen A."/>
            <person name="Chen C."/>
            <person name="Yan M."/>
            <person name="Daum C."/>
            <person name="Ng V."/>
            <person name="Clum A."/>
            <person name="Steindorff A."/>
            <person name="Ohm R.A."/>
            <person name="Martin F."/>
            <person name="Silar P."/>
            <person name="Natvig D.O."/>
            <person name="Lalanne C."/>
            <person name="Gautier V."/>
            <person name="Ament-Velasquez S.L."/>
            <person name="Kruys A."/>
            <person name="Hutchinson M.I."/>
            <person name="Powell A.J."/>
            <person name="Barry K."/>
            <person name="Miller A.N."/>
            <person name="Grigoriev I.V."/>
            <person name="Debuchy R."/>
            <person name="Gladieux P."/>
            <person name="Hiltunen Thoren M."/>
            <person name="Johannesson H."/>
        </authorList>
    </citation>
    <scope>NUCLEOTIDE SEQUENCE</scope>
    <source>
        <strain evidence="1">SMH4131-1</strain>
    </source>
</reference>
<gene>
    <name evidence="1" type="ORF">B0T19DRAFT_278769</name>
</gene>
<name>A0AAE0I832_9PEZI</name>
<dbReference type="EMBL" id="JAUEPO010000006">
    <property type="protein sequence ID" value="KAK3320039.1"/>
    <property type="molecule type" value="Genomic_DNA"/>
</dbReference>
<sequence>MFVVDAQGNIDAEVGTKPPCRGRGFPLCCLAACSSDTAHARAFLSLYPTFRLTHDDIEKAQCLSLTLSTCLYVSLPLSSVPSLPPAPRTSSHDVGIPFASVAHFVQKWRLFCAPCGVVQVNTDFDIDVDVDINDAPSPRHPLTTNRFPSASGSSGDRAIDQHIWSFCFHCWCCCFCSQFPLHMHISRPVALIWNDLGRSGFLETAAFHAARWRPAAG</sequence>
<dbReference type="Proteomes" id="UP001286456">
    <property type="component" value="Unassembled WGS sequence"/>
</dbReference>
<accession>A0AAE0I832</accession>
<keyword evidence="2" id="KW-1185">Reference proteome</keyword>
<comment type="caution">
    <text evidence="1">The sequence shown here is derived from an EMBL/GenBank/DDBJ whole genome shotgun (WGS) entry which is preliminary data.</text>
</comment>
<evidence type="ECO:0000313" key="1">
    <source>
        <dbReference type="EMBL" id="KAK3320039.1"/>
    </source>
</evidence>